<accession>A0A9D1PQ40</accession>
<evidence type="ECO:0000256" key="4">
    <source>
        <dbReference type="ARBA" id="ARBA00022759"/>
    </source>
</evidence>
<dbReference type="HAMAP" id="MF_00227">
    <property type="entry name" value="RNase_P"/>
    <property type="match status" value="1"/>
</dbReference>
<evidence type="ECO:0000313" key="9">
    <source>
        <dbReference type="EMBL" id="HIV85182.1"/>
    </source>
</evidence>
<protein>
    <recommendedName>
        <fullName evidence="7 8">Ribonuclease P protein component</fullName>
        <shortName evidence="7">RNase P protein</shortName>
        <shortName evidence="7">RNaseP protein</shortName>
        <ecNumber evidence="7 8">3.1.26.5</ecNumber>
    </recommendedName>
    <alternativeName>
        <fullName evidence="7">Protein C5</fullName>
    </alternativeName>
</protein>
<evidence type="ECO:0000256" key="6">
    <source>
        <dbReference type="ARBA" id="ARBA00022884"/>
    </source>
</evidence>
<gene>
    <name evidence="7 9" type="primary">rnpA</name>
    <name evidence="9" type="ORF">H9900_00030</name>
</gene>
<dbReference type="SUPFAM" id="SSF54211">
    <property type="entry name" value="Ribosomal protein S5 domain 2-like"/>
    <property type="match status" value="1"/>
</dbReference>
<dbReference type="GO" id="GO:0004526">
    <property type="term" value="F:ribonuclease P activity"/>
    <property type="evidence" value="ECO:0007669"/>
    <property type="project" value="UniProtKB-UniRule"/>
</dbReference>
<dbReference type="PANTHER" id="PTHR33992:SF1">
    <property type="entry name" value="RIBONUCLEASE P PROTEIN COMPONENT"/>
    <property type="match status" value="1"/>
</dbReference>
<dbReference type="InterPro" id="IPR020539">
    <property type="entry name" value="RNase_P_CS"/>
</dbReference>
<comment type="subunit">
    <text evidence="7">Consists of a catalytic RNA component (M1 or rnpB) and a protein subunit.</text>
</comment>
<evidence type="ECO:0000256" key="3">
    <source>
        <dbReference type="ARBA" id="ARBA00022722"/>
    </source>
</evidence>
<dbReference type="AlphaFoldDB" id="A0A9D1PQ40"/>
<proteinExistence type="inferred from homology"/>
<keyword evidence="3 7" id="KW-0540">Nuclease</keyword>
<dbReference type="PROSITE" id="PS00648">
    <property type="entry name" value="RIBONUCLEASE_P"/>
    <property type="match status" value="1"/>
</dbReference>
<evidence type="ECO:0000256" key="8">
    <source>
        <dbReference type="NCBIfam" id="TIGR00188"/>
    </source>
</evidence>
<dbReference type="GO" id="GO:0001682">
    <property type="term" value="P:tRNA 5'-leader removal"/>
    <property type="evidence" value="ECO:0007669"/>
    <property type="project" value="UniProtKB-UniRule"/>
</dbReference>
<dbReference type="PANTHER" id="PTHR33992">
    <property type="entry name" value="RIBONUCLEASE P PROTEIN COMPONENT"/>
    <property type="match status" value="1"/>
</dbReference>
<dbReference type="InterPro" id="IPR000100">
    <property type="entry name" value="RNase_P"/>
</dbReference>
<sequence>MDKIISLKNNTEFRRLYKRGKSAVAPTLVMYALKNRLGYSRLGLTAGKKVGCAVRRNRAKRRLRALYQVHVLTLPENRRGFDLVIVARAAAVNAPHKKLERDFVSCTRKILESL</sequence>
<comment type="function">
    <text evidence="1 7">RNaseP catalyzes the removal of the 5'-leader sequence from pre-tRNA to produce the mature 5'-terminus. It can also cleave other RNA substrates such as 4.5S RNA. The protein component plays an auxiliary but essential role in vivo by binding to the 5'-leader sequence and broadening the substrate specificity of the ribozyme.</text>
</comment>
<comment type="similarity">
    <text evidence="7">Belongs to the RnpA family.</text>
</comment>
<dbReference type="NCBIfam" id="TIGR00188">
    <property type="entry name" value="rnpA"/>
    <property type="match status" value="1"/>
</dbReference>
<dbReference type="InterPro" id="IPR020568">
    <property type="entry name" value="Ribosomal_Su5_D2-typ_SF"/>
</dbReference>
<evidence type="ECO:0000313" key="10">
    <source>
        <dbReference type="Proteomes" id="UP000824162"/>
    </source>
</evidence>
<dbReference type="Gene3D" id="3.30.230.10">
    <property type="match status" value="1"/>
</dbReference>
<dbReference type="EC" id="3.1.26.5" evidence="7 8"/>
<dbReference type="GO" id="GO:0000049">
    <property type="term" value="F:tRNA binding"/>
    <property type="evidence" value="ECO:0007669"/>
    <property type="project" value="UniProtKB-UniRule"/>
</dbReference>
<dbReference type="Proteomes" id="UP000824162">
    <property type="component" value="Unassembled WGS sequence"/>
</dbReference>
<comment type="caution">
    <text evidence="9">The sequence shown here is derived from an EMBL/GenBank/DDBJ whole genome shotgun (WGS) entry which is preliminary data.</text>
</comment>
<comment type="catalytic activity">
    <reaction evidence="7">
        <text>Endonucleolytic cleavage of RNA, removing 5'-extranucleotides from tRNA precursor.</text>
        <dbReference type="EC" id="3.1.26.5"/>
    </reaction>
</comment>
<keyword evidence="4 7" id="KW-0255">Endonuclease</keyword>
<reference evidence="9" key="1">
    <citation type="journal article" date="2021" name="PeerJ">
        <title>Extensive microbial diversity within the chicken gut microbiome revealed by metagenomics and culture.</title>
        <authorList>
            <person name="Gilroy R."/>
            <person name="Ravi A."/>
            <person name="Getino M."/>
            <person name="Pursley I."/>
            <person name="Horton D.L."/>
            <person name="Alikhan N.F."/>
            <person name="Baker D."/>
            <person name="Gharbi K."/>
            <person name="Hall N."/>
            <person name="Watson M."/>
            <person name="Adriaenssens E.M."/>
            <person name="Foster-Nyarko E."/>
            <person name="Jarju S."/>
            <person name="Secka A."/>
            <person name="Antonio M."/>
            <person name="Oren A."/>
            <person name="Chaudhuri R.R."/>
            <person name="La Ragione R."/>
            <person name="Hildebrand F."/>
            <person name="Pallen M.J."/>
        </authorList>
    </citation>
    <scope>NUCLEOTIDE SEQUENCE</scope>
    <source>
        <strain evidence="9">5790</strain>
    </source>
</reference>
<evidence type="ECO:0000256" key="1">
    <source>
        <dbReference type="ARBA" id="ARBA00002663"/>
    </source>
</evidence>
<evidence type="ECO:0000256" key="7">
    <source>
        <dbReference type="HAMAP-Rule" id="MF_00227"/>
    </source>
</evidence>
<reference evidence="9" key="2">
    <citation type="submission" date="2021-04" db="EMBL/GenBank/DDBJ databases">
        <authorList>
            <person name="Gilroy R."/>
        </authorList>
    </citation>
    <scope>NUCLEOTIDE SEQUENCE</scope>
    <source>
        <strain evidence="9">5790</strain>
    </source>
</reference>
<dbReference type="InterPro" id="IPR014721">
    <property type="entry name" value="Ribsml_uS5_D2-typ_fold_subgr"/>
</dbReference>
<dbReference type="EMBL" id="DXIJ01000001">
    <property type="protein sequence ID" value="HIV85182.1"/>
    <property type="molecule type" value="Genomic_DNA"/>
</dbReference>
<keyword evidence="5 7" id="KW-0378">Hydrolase</keyword>
<evidence type="ECO:0000256" key="2">
    <source>
        <dbReference type="ARBA" id="ARBA00022694"/>
    </source>
</evidence>
<dbReference type="GO" id="GO:0042781">
    <property type="term" value="F:3'-tRNA processing endoribonuclease activity"/>
    <property type="evidence" value="ECO:0007669"/>
    <property type="project" value="TreeGrafter"/>
</dbReference>
<evidence type="ECO:0000256" key="5">
    <source>
        <dbReference type="ARBA" id="ARBA00022801"/>
    </source>
</evidence>
<organism evidence="9 10">
    <name type="scientific">Candidatus Monoglobus merdigallinarum</name>
    <dbReference type="NCBI Taxonomy" id="2838698"/>
    <lineage>
        <taxon>Bacteria</taxon>
        <taxon>Bacillati</taxon>
        <taxon>Bacillota</taxon>
        <taxon>Clostridia</taxon>
        <taxon>Monoglobales</taxon>
        <taxon>Monoglobaceae</taxon>
        <taxon>Monoglobus</taxon>
    </lineage>
</organism>
<name>A0A9D1PQ40_9FIRM</name>
<dbReference type="GO" id="GO:0030677">
    <property type="term" value="C:ribonuclease P complex"/>
    <property type="evidence" value="ECO:0007669"/>
    <property type="project" value="TreeGrafter"/>
</dbReference>
<dbReference type="Pfam" id="PF00825">
    <property type="entry name" value="Ribonuclease_P"/>
    <property type="match status" value="1"/>
</dbReference>
<keyword evidence="6 7" id="KW-0694">RNA-binding</keyword>
<keyword evidence="2 7" id="KW-0819">tRNA processing</keyword>